<evidence type="ECO:0000256" key="6">
    <source>
        <dbReference type="ARBA" id="ARBA00023136"/>
    </source>
</evidence>
<comment type="similarity">
    <text evidence="2 7">Belongs to the membrane-bound acyltransferase family.</text>
</comment>
<keyword evidence="3 7" id="KW-1003">Cell membrane</keyword>
<keyword evidence="7" id="KW-0808">Transferase</keyword>
<gene>
    <name evidence="9" type="ORF">APZ18_10305</name>
</gene>
<feature type="transmembrane region" description="Helical" evidence="8">
    <location>
        <begin position="353"/>
        <end position="375"/>
    </location>
</feature>
<feature type="transmembrane region" description="Helical" evidence="8">
    <location>
        <begin position="49"/>
        <end position="67"/>
    </location>
</feature>
<feature type="transmembrane region" description="Helical" evidence="8">
    <location>
        <begin position="312"/>
        <end position="341"/>
    </location>
</feature>
<feature type="transmembrane region" description="Helical" evidence="8">
    <location>
        <begin position="149"/>
        <end position="168"/>
    </location>
</feature>
<evidence type="ECO:0000313" key="9">
    <source>
        <dbReference type="EMBL" id="KQC85088.1"/>
    </source>
</evidence>
<dbReference type="GO" id="GO:0042121">
    <property type="term" value="P:alginic acid biosynthetic process"/>
    <property type="evidence" value="ECO:0007669"/>
    <property type="project" value="InterPro"/>
</dbReference>
<dbReference type="InterPro" id="IPR004299">
    <property type="entry name" value="MBOAT_fam"/>
</dbReference>
<evidence type="ECO:0000256" key="1">
    <source>
        <dbReference type="ARBA" id="ARBA00004651"/>
    </source>
</evidence>
<keyword evidence="10" id="KW-1185">Reference proteome</keyword>
<proteinExistence type="inferred from homology"/>
<feature type="transmembrane region" description="Helical" evidence="8">
    <location>
        <begin position="440"/>
        <end position="458"/>
    </location>
</feature>
<sequence>MVFSSLLFLVRFLPIVLILYYISPRKYRNFVLFVSSLFFYAWGEPVYVTLILFSSVVDYIAGRMVGYYKQLGSIKGQKIAVLCSATINLSLLFVFKYADFFISLVDYVPSINIAPLNLALPIGISFYTFQTMSYTIDVYRGEAKVQKNFITFGAYVALFPQLIAGPIVRYQTVAEQMDSRKETLDLFKQGVFRFVVGLGKKVLIANQVGALWNEIAQTKVNMLTTSQAWLGAVAFTLQIYFDFSGYSDMAIGLGKMFGFEFLENFDYPYESKSITEFWRRWHISLGTWFKEYVYFPLGGNRKGKKRQFLNIAIVWCLTGLWHGAAICFVVWGVYYGLLLIIEKSILKKFLDRLPAFIARIYTLVIVTVGWSIFSWPDMIDGGRYLKTMFGLDGAGIGNSHTAFMLLNYRFVLLMGIIGSTSLAKRLSNRILPDGTLRREILAAVFVFLILGICMAYLINSSYNPFLYFRF</sequence>
<name>A0AAW3JQF4_9FIRM</name>
<dbReference type="Pfam" id="PF03062">
    <property type="entry name" value="MBOAT"/>
    <property type="match status" value="1"/>
</dbReference>
<evidence type="ECO:0000256" key="8">
    <source>
        <dbReference type="SAM" id="Phobius"/>
    </source>
</evidence>
<dbReference type="InterPro" id="IPR024194">
    <property type="entry name" value="Ac/AlaTfrase_AlgI/DltB"/>
</dbReference>
<feature type="transmembrane region" description="Helical" evidence="8">
    <location>
        <begin position="79"/>
        <end position="98"/>
    </location>
</feature>
<dbReference type="PANTHER" id="PTHR13285">
    <property type="entry name" value="ACYLTRANSFERASE"/>
    <property type="match status" value="1"/>
</dbReference>
<dbReference type="RefSeq" id="WP_055944591.1">
    <property type="nucleotide sequence ID" value="NZ_LLKB01000005.1"/>
</dbReference>
<dbReference type="GO" id="GO:0016746">
    <property type="term" value="F:acyltransferase activity"/>
    <property type="evidence" value="ECO:0007669"/>
    <property type="project" value="UniProtKB-KW"/>
</dbReference>
<dbReference type="PIRSF" id="PIRSF016636">
    <property type="entry name" value="AlgI_DltB"/>
    <property type="match status" value="1"/>
</dbReference>
<dbReference type="PIRSF" id="PIRSF500217">
    <property type="entry name" value="AlgI"/>
    <property type="match status" value="1"/>
</dbReference>
<evidence type="ECO:0000313" key="10">
    <source>
        <dbReference type="Proteomes" id="UP000050833"/>
    </source>
</evidence>
<dbReference type="GO" id="GO:0005886">
    <property type="term" value="C:plasma membrane"/>
    <property type="evidence" value="ECO:0007669"/>
    <property type="project" value="UniProtKB-SubCell"/>
</dbReference>
<evidence type="ECO:0000256" key="4">
    <source>
        <dbReference type="ARBA" id="ARBA00022692"/>
    </source>
</evidence>
<feature type="transmembrane region" description="Helical" evidence="8">
    <location>
        <begin position="6"/>
        <end position="22"/>
    </location>
</feature>
<dbReference type="InterPro" id="IPR051085">
    <property type="entry name" value="MB_O-acyltransferase"/>
</dbReference>
<evidence type="ECO:0000256" key="5">
    <source>
        <dbReference type="ARBA" id="ARBA00022989"/>
    </source>
</evidence>
<evidence type="ECO:0000256" key="7">
    <source>
        <dbReference type="PIRNR" id="PIRNR016636"/>
    </source>
</evidence>
<keyword evidence="4 8" id="KW-0812">Transmembrane</keyword>
<protein>
    <submittedName>
        <fullName evidence="9">Transcriptional regulator</fullName>
    </submittedName>
</protein>
<keyword evidence="6 7" id="KW-0472">Membrane</keyword>
<keyword evidence="5 8" id="KW-1133">Transmembrane helix</keyword>
<evidence type="ECO:0000256" key="3">
    <source>
        <dbReference type="ARBA" id="ARBA00022475"/>
    </source>
</evidence>
<organism evidence="9 10">
    <name type="scientific">Butyribacter intestini</name>
    <dbReference type="NCBI Taxonomy" id="1703332"/>
    <lineage>
        <taxon>Bacteria</taxon>
        <taxon>Bacillati</taxon>
        <taxon>Bacillota</taxon>
        <taxon>Clostridia</taxon>
        <taxon>Lachnospirales</taxon>
        <taxon>Lachnospiraceae</taxon>
        <taxon>Butyribacter</taxon>
    </lineage>
</organism>
<dbReference type="InterPro" id="IPR028362">
    <property type="entry name" value="AlgI"/>
</dbReference>
<dbReference type="PANTHER" id="PTHR13285:SF18">
    <property type="entry name" value="PROTEIN-CYSTEINE N-PALMITOYLTRANSFERASE RASP"/>
    <property type="match status" value="1"/>
</dbReference>
<comment type="caution">
    <text evidence="9">The sequence shown here is derived from an EMBL/GenBank/DDBJ whole genome shotgun (WGS) entry which is preliminary data.</text>
</comment>
<accession>A0AAW3JQF4</accession>
<feature type="transmembrane region" description="Helical" evidence="8">
    <location>
        <begin position="110"/>
        <end position="129"/>
    </location>
</feature>
<keyword evidence="7" id="KW-0012">Acyltransferase</keyword>
<evidence type="ECO:0000256" key="2">
    <source>
        <dbReference type="ARBA" id="ARBA00010323"/>
    </source>
</evidence>
<feature type="transmembrane region" description="Helical" evidence="8">
    <location>
        <begin position="395"/>
        <end position="419"/>
    </location>
</feature>
<dbReference type="EMBL" id="LLKB01000005">
    <property type="protein sequence ID" value="KQC85088.1"/>
    <property type="molecule type" value="Genomic_DNA"/>
</dbReference>
<comment type="subcellular location">
    <subcellularLocation>
        <location evidence="1">Cell membrane</location>
        <topology evidence="1">Multi-pass membrane protein</topology>
    </subcellularLocation>
</comment>
<reference evidence="9 10" key="1">
    <citation type="submission" date="2015-10" db="EMBL/GenBank/DDBJ databases">
        <title>Butyribacter intestini gen. nov., sp. nov., a butyric acid-producing bacterium of the family Lachnospiraceae isolated from the human faeces.</title>
        <authorList>
            <person name="Zou Y."/>
            <person name="Xue W."/>
            <person name="Luo G."/>
            <person name="Lv M."/>
        </authorList>
    </citation>
    <scope>NUCLEOTIDE SEQUENCE [LARGE SCALE GENOMIC DNA]</scope>
    <source>
        <strain evidence="9 10">TF01-11</strain>
    </source>
</reference>
<dbReference type="Proteomes" id="UP000050833">
    <property type="component" value="Unassembled WGS sequence"/>
</dbReference>
<dbReference type="AlphaFoldDB" id="A0AAW3JQF4"/>